<dbReference type="EMBL" id="CAJNDS010001557">
    <property type="protein sequence ID" value="CAE7265103.1"/>
    <property type="molecule type" value="Genomic_DNA"/>
</dbReference>
<sequence>MELGARWGTWGCRGVAFLRRVNPMPYRLILVEPKKVHCSGAHMVLKLNSLEGELKCTHADAALFLKLMEDVPHLDLLHIDIQGAEGPLLADPQVRQVLESKVYRIILGTHWEDMYRFAVDIFQAWITVFSLPQGFYDCMEAVGIIPLALAISRVPLQLPEAHAWAQLRSRSCFHTTPLGRVANIDGSFILDNPRFVNASRAFYLNDMTLRMDDLIK</sequence>
<dbReference type="Proteomes" id="UP000604046">
    <property type="component" value="Unassembled WGS sequence"/>
</dbReference>
<dbReference type="AlphaFoldDB" id="A0A812MWF6"/>
<name>A0A812MWF6_9DINO</name>
<keyword evidence="2" id="KW-1185">Reference proteome</keyword>
<evidence type="ECO:0000313" key="1">
    <source>
        <dbReference type="EMBL" id="CAE7265103.1"/>
    </source>
</evidence>
<gene>
    <name evidence="1" type="ORF">SNAT2548_LOCUS13988</name>
</gene>
<comment type="caution">
    <text evidence="1">The sequence shown here is derived from an EMBL/GenBank/DDBJ whole genome shotgun (WGS) entry which is preliminary data.</text>
</comment>
<reference evidence="1" key="1">
    <citation type="submission" date="2021-02" db="EMBL/GenBank/DDBJ databases">
        <authorList>
            <person name="Dougan E. K."/>
            <person name="Rhodes N."/>
            <person name="Thang M."/>
            <person name="Chan C."/>
        </authorList>
    </citation>
    <scope>NUCLEOTIDE SEQUENCE</scope>
</reference>
<accession>A0A812MWF6</accession>
<dbReference type="OrthoDB" id="412136at2759"/>
<evidence type="ECO:0008006" key="3">
    <source>
        <dbReference type="Google" id="ProtNLM"/>
    </source>
</evidence>
<proteinExistence type="predicted"/>
<evidence type="ECO:0000313" key="2">
    <source>
        <dbReference type="Proteomes" id="UP000604046"/>
    </source>
</evidence>
<protein>
    <recommendedName>
        <fullName evidence="3">Methyltransferase FkbM domain-containing protein</fullName>
    </recommendedName>
</protein>
<organism evidence="1 2">
    <name type="scientific">Symbiodinium natans</name>
    <dbReference type="NCBI Taxonomy" id="878477"/>
    <lineage>
        <taxon>Eukaryota</taxon>
        <taxon>Sar</taxon>
        <taxon>Alveolata</taxon>
        <taxon>Dinophyceae</taxon>
        <taxon>Suessiales</taxon>
        <taxon>Symbiodiniaceae</taxon>
        <taxon>Symbiodinium</taxon>
    </lineage>
</organism>